<feature type="domain" description="Rhodanese" evidence="1">
    <location>
        <begin position="67"/>
        <end position="170"/>
    </location>
</feature>
<dbReference type="EnsemblMetazoa" id="XM_022800767">
    <property type="protein sequence ID" value="XP_022656502"/>
    <property type="gene ID" value="LOC111248428"/>
</dbReference>
<dbReference type="Gene3D" id="3.40.250.10">
    <property type="entry name" value="Rhodanese-like domain"/>
    <property type="match status" value="1"/>
</dbReference>
<dbReference type="Pfam" id="PF00581">
    <property type="entry name" value="Rhodanese"/>
    <property type="match status" value="1"/>
</dbReference>
<dbReference type="OMA" id="MEWISQV"/>
<dbReference type="SUPFAM" id="SSF52821">
    <property type="entry name" value="Rhodanese/Cell cycle control phosphatase"/>
    <property type="match status" value="1"/>
</dbReference>
<dbReference type="PANTHER" id="PTHR44086">
    <property type="entry name" value="THIOSULFATE SULFURTRANSFERASE RDL2, MITOCHONDRIAL-RELATED"/>
    <property type="match status" value="1"/>
</dbReference>
<dbReference type="SMART" id="SM00450">
    <property type="entry name" value="RHOD"/>
    <property type="match status" value="1"/>
</dbReference>
<dbReference type="OrthoDB" id="566238at2759"/>
<dbReference type="RefSeq" id="XP_022656503.1">
    <property type="nucleotide sequence ID" value="XM_022800768.1"/>
</dbReference>
<dbReference type="PANTHER" id="PTHR44086:SF10">
    <property type="entry name" value="THIOSULFATE SULFURTRANSFERASE_RHODANESE-LIKE DOMAIN-CONTAINING PROTEIN 3"/>
    <property type="match status" value="1"/>
</dbReference>
<dbReference type="InterPro" id="IPR036873">
    <property type="entry name" value="Rhodanese-like_dom_sf"/>
</dbReference>
<dbReference type="AlphaFoldDB" id="A0A7M7JT52"/>
<name>A0A7M7JT52_VARDE</name>
<keyword evidence="3" id="KW-1185">Reference proteome</keyword>
<proteinExistence type="predicted"/>
<reference evidence="2" key="1">
    <citation type="submission" date="2021-01" db="UniProtKB">
        <authorList>
            <consortium name="EnsemblMetazoa"/>
        </authorList>
    </citation>
    <scope>IDENTIFICATION</scope>
</reference>
<protein>
    <recommendedName>
        <fullName evidence="1">Rhodanese domain-containing protein</fullName>
    </recommendedName>
</protein>
<sequence>MSLSAVIRVAVRAVHPFTRKFTANTPSAVILENHKFGDLSGLRTAMLHRSSVVMTKLEYEDLVALLGGGNLHLVDVREPSEIRETGRIPGAINIPLGQVKQALLLDDEIFQERFRCEKPLKHDTNLIFYGLGPIKSRAAVELARKAGYKSCREYSGGLEDWLKHDGNVERVSS</sequence>
<dbReference type="Proteomes" id="UP000594260">
    <property type="component" value="Unplaced"/>
</dbReference>
<dbReference type="GeneID" id="111248428"/>
<evidence type="ECO:0000259" key="1">
    <source>
        <dbReference type="PROSITE" id="PS50206"/>
    </source>
</evidence>
<dbReference type="EnsemblMetazoa" id="XM_022800768">
    <property type="protein sequence ID" value="XP_022656503"/>
    <property type="gene ID" value="LOC111248428"/>
</dbReference>
<dbReference type="InParanoid" id="A0A7M7JT52"/>
<dbReference type="EnsemblMetazoa" id="XM_022800766">
    <property type="protein sequence ID" value="XP_022656501"/>
    <property type="gene ID" value="LOC111248428"/>
</dbReference>
<accession>A0A7M7JT52</accession>
<evidence type="ECO:0000313" key="2">
    <source>
        <dbReference type="EnsemblMetazoa" id="XP_022656502"/>
    </source>
</evidence>
<dbReference type="RefSeq" id="XP_022656501.1">
    <property type="nucleotide sequence ID" value="XM_022800766.1"/>
</dbReference>
<dbReference type="KEGG" id="vde:111248428"/>
<dbReference type="RefSeq" id="XP_022656502.1">
    <property type="nucleotide sequence ID" value="XM_022800767.1"/>
</dbReference>
<dbReference type="PROSITE" id="PS50206">
    <property type="entry name" value="RHODANESE_3"/>
    <property type="match status" value="1"/>
</dbReference>
<evidence type="ECO:0000313" key="3">
    <source>
        <dbReference type="Proteomes" id="UP000594260"/>
    </source>
</evidence>
<dbReference type="InterPro" id="IPR001763">
    <property type="entry name" value="Rhodanese-like_dom"/>
</dbReference>
<organism evidence="2 3">
    <name type="scientific">Varroa destructor</name>
    <name type="common">Honeybee mite</name>
    <dbReference type="NCBI Taxonomy" id="109461"/>
    <lineage>
        <taxon>Eukaryota</taxon>
        <taxon>Metazoa</taxon>
        <taxon>Ecdysozoa</taxon>
        <taxon>Arthropoda</taxon>
        <taxon>Chelicerata</taxon>
        <taxon>Arachnida</taxon>
        <taxon>Acari</taxon>
        <taxon>Parasitiformes</taxon>
        <taxon>Mesostigmata</taxon>
        <taxon>Gamasina</taxon>
        <taxon>Dermanyssoidea</taxon>
        <taxon>Varroidae</taxon>
        <taxon>Varroa</taxon>
    </lineage>
</organism>